<organism evidence="1 2">
    <name type="scientific">Solanum bulbocastanum</name>
    <name type="common">Wild potato</name>
    <dbReference type="NCBI Taxonomy" id="147425"/>
    <lineage>
        <taxon>Eukaryota</taxon>
        <taxon>Viridiplantae</taxon>
        <taxon>Streptophyta</taxon>
        <taxon>Embryophyta</taxon>
        <taxon>Tracheophyta</taxon>
        <taxon>Spermatophyta</taxon>
        <taxon>Magnoliopsida</taxon>
        <taxon>eudicotyledons</taxon>
        <taxon>Gunneridae</taxon>
        <taxon>Pentapetalae</taxon>
        <taxon>asterids</taxon>
        <taxon>lamiids</taxon>
        <taxon>Solanales</taxon>
        <taxon>Solanaceae</taxon>
        <taxon>Solanoideae</taxon>
        <taxon>Solaneae</taxon>
        <taxon>Solanum</taxon>
    </lineage>
</organism>
<sequence>MGFPWRRFFLKKYATSNQ</sequence>
<gene>
    <name evidence="1" type="ORF">RDI58_015042</name>
</gene>
<evidence type="ECO:0000313" key="2">
    <source>
        <dbReference type="Proteomes" id="UP001371456"/>
    </source>
</evidence>
<keyword evidence="2" id="KW-1185">Reference proteome</keyword>
<dbReference type="Proteomes" id="UP001371456">
    <property type="component" value="Unassembled WGS sequence"/>
</dbReference>
<proteinExistence type="predicted"/>
<dbReference type="EMBL" id="JBANQN010000006">
    <property type="protein sequence ID" value="KAK6786517.1"/>
    <property type="molecule type" value="Genomic_DNA"/>
</dbReference>
<comment type="caution">
    <text evidence="1">The sequence shown here is derived from an EMBL/GenBank/DDBJ whole genome shotgun (WGS) entry which is preliminary data.</text>
</comment>
<reference evidence="1 2" key="1">
    <citation type="submission" date="2024-02" db="EMBL/GenBank/DDBJ databases">
        <title>de novo genome assembly of Solanum bulbocastanum strain 11H21.</title>
        <authorList>
            <person name="Hosaka A.J."/>
        </authorList>
    </citation>
    <scope>NUCLEOTIDE SEQUENCE [LARGE SCALE GENOMIC DNA]</scope>
    <source>
        <tissue evidence="1">Young leaves</tissue>
    </source>
</reference>
<protein>
    <submittedName>
        <fullName evidence="1">Uncharacterized protein</fullName>
    </submittedName>
</protein>
<name>A0AAN8TK44_SOLBU</name>
<evidence type="ECO:0000313" key="1">
    <source>
        <dbReference type="EMBL" id="KAK6786517.1"/>
    </source>
</evidence>
<dbReference type="AlphaFoldDB" id="A0AAN8TK44"/>
<accession>A0AAN8TK44</accession>